<feature type="transmembrane region" description="Helical" evidence="7">
    <location>
        <begin position="188"/>
        <end position="210"/>
    </location>
</feature>
<evidence type="ECO:0000256" key="2">
    <source>
        <dbReference type="ARBA" id="ARBA00010992"/>
    </source>
</evidence>
<comment type="similarity">
    <text evidence="2">Belongs to the major facilitator superfamily. Sugar transporter (TC 2.A.1.1) family.</text>
</comment>
<dbReference type="Gene3D" id="1.20.1250.20">
    <property type="entry name" value="MFS general substrate transporter like domains"/>
    <property type="match status" value="1"/>
</dbReference>
<keyword evidence="4 7" id="KW-0812">Transmembrane</keyword>
<protein>
    <recommendedName>
        <fullName evidence="8">Major facilitator superfamily (MFS) profile domain-containing protein</fullName>
    </recommendedName>
</protein>
<dbReference type="PANTHER" id="PTHR48020:SF12">
    <property type="entry name" value="PROTON MYO-INOSITOL COTRANSPORTER"/>
    <property type="match status" value="1"/>
</dbReference>
<dbReference type="Pfam" id="PF00083">
    <property type="entry name" value="Sugar_tr"/>
    <property type="match status" value="1"/>
</dbReference>
<feature type="domain" description="Major facilitator superfamily (MFS) profile" evidence="8">
    <location>
        <begin position="30"/>
        <end position="233"/>
    </location>
</feature>
<evidence type="ECO:0000313" key="9">
    <source>
        <dbReference type="EMBL" id="MFH4981980.1"/>
    </source>
</evidence>
<feature type="transmembrane region" description="Helical" evidence="7">
    <location>
        <begin position="99"/>
        <end position="118"/>
    </location>
</feature>
<feature type="transmembrane region" description="Helical" evidence="7">
    <location>
        <begin position="26"/>
        <end position="55"/>
    </location>
</feature>
<dbReference type="PROSITE" id="PS00217">
    <property type="entry name" value="SUGAR_TRANSPORT_2"/>
    <property type="match status" value="1"/>
</dbReference>
<dbReference type="GO" id="GO:0016020">
    <property type="term" value="C:membrane"/>
    <property type="evidence" value="ECO:0007669"/>
    <property type="project" value="UniProtKB-SubCell"/>
</dbReference>
<sequence length="233" mass="24690">MVQVNVATATASTRPRPSTTPELGSFVYLLSFVAVIGGFLFGYDTGIVSGAILFFPKNAGMSPMSDFWKELIVSITPGFAAAGSLFAGPASDRFGRKKVILCSSAVFVIGAVVCGAAPDKITLFIGRIFLGIAIGLASMIVPIYVGEASPSHIRGFLVTAFQLMITFGLVASNIFAGGFSYIDPENVGWRLMFGFAALPALIQFIGFVFLPESPRWLYAQGAHDDAETVIVVL</sequence>
<comment type="subcellular location">
    <subcellularLocation>
        <location evidence="1">Membrane</location>
        <topology evidence="1">Multi-pass membrane protein</topology>
    </subcellularLocation>
</comment>
<dbReference type="EMBL" id="JBGFUD010008245">
    <property type="protein sequence ID" value="MFH4981980.1"/>
    <property type="molecule type" value="Genomic_DNA"/>
</dbReference>
<feature type="transmembrane region" description="Helical" evidence="7">
    <location>
        <begin position="124"/>
        <end position="145"/>
    </location>
</feature>
<evidence type="ECO:0000256" key="1">
    <source>
        <dbReference type="ARBA" id="ARBA00004141"/>
    </source>
</evidence>
<accession>A0ABD6EPT4</accession>
<evidence type="ECO:0000313" key="10">
    <source>
        <dbReference type="Proteomes" id="UP001608902"/>
    </source>
</evidence>
<evidence type="ECO:0000256" key="6">
    <source>
        <dbReference type="ARBA" id="ARBA00023136"/>
    </source>
</evidence>
<keyword evidence="3" id="KW-0813">Transport</keyword>
<dbReference type="InterPro" id="IPR005829">
    <property type="entry name" value="Sugar_transporter_CS"/>
</dbReference>
<evidence type="ECO:0000259" key="8">
    <source>
        <dbReference type="PROSITE" id="PS50850"/>
    </source>
</evidence>
<proteinExistence type="inferred from homology"/>
<dbReference type="PRINTS" id="PR00171">
    <property type="entry name" value="SUGRTRNSPORT"/>
</dbReference>
<dbReference type="PROSITE" id="PS00216">
    <property type="entry name" value="SUGAR_TRANSPORT_1"/>
    <property type="match status" value="1"/>
</dbReference>
<dbReference type="InterPro" id="IPR020846">
    <property type="entry name" value="MFS_dom"/>
</dbReference>
<dbReference type="AlphaFoldDB" id="A0ABD6EPT4"/>
<organism evidence="9 10">
    <name type="scientific">Gnathostoma spinigerum</name>
    <dbReference type="NCBI Taxonomy" id="75299"/>
    <lineage>
        <taxon>Eukaryota</taxon>
        <taxon>Metazoa</taxon>
        <taxon>Ecdysozoa</taxon>
        <taxon>Nematoda</taxon>
        <taxon>Chromadorea</taxon>
        <taxon>Rhabditida</taxon>
        <taxon>Spirurina</taxon>
        <taxon>Gnathostomatomorpha</taxon>
        <taxon>Gnathostomatoidea</taxon>
        <taxon>Gnathostomatidae</taxon>
        <taxon>Gnathostoma</taxon>
    </lineage>
</organism>
<comment type="caution">
    <text evidence="9">The sequence shown here is derived from an EMBL/GenBank/DDBJ whole genome shotgun (WGS) entry which is preliminary data.</text>
</comment>
<feature type="transmembrane region" description="Helical" evidence="7">
    <location>
        <begin position="157"/>
        <end position="182"/>
    </location>
</feature>
<keyword evidence="10" id="KW-1185">Reference proteome</keyword>
<dbReference type="InterPro" id="IPR036259">
    <property type="entry name" value="MFS_trans_sf"/>
</dbReference>
<dbReference type="Proteomes" id="UP001608902">
    <property type="component" value="Unassembled WGS sequence"/>
</dbReference>
<evidence type="ECO:0000256" key="5">
    <source>
        <dbReference type="ARBA" id="ARBA00022989"/>
    </source>
</evidence>
<gene>
    <name evidence="9" type="ORF">AB6A40_008689</name>
</gene>
<reference evidence="9 10" key="1">
    <citation type="submission" date="2024-08" db="EMBL/GenBank/DDBJ databases">
        <title>Gnathostoma spinigerum genome.</title>
        <authorList>
            <person name="Gonzalez-Bertolin B."/>
            <person name="Monzon S."/>
            <person name="Zaballos A."/>
            <person name="Jimenez P."/>
            <person name="Dekumyoy P."/>
            <person name="Varona S."/>
            <person name="Cuesta I."/>
            <person name="Sumanam S."/>
            <person name="Adisakwattana P."/>
            <person name="Gasser R.B."/>
            <person name="Hernandez-Gonzalez A."/>
            <person name="Young N.D."/>
            <person name="Perteguer M.J."/>
        </authorList>
    </citation>
    <scope>NUCLEOTIDE SEQUENCE [LARGE SCALE GENOMIC DNA]</scope>
    <source>
        <strain evidence="9">AL3</strain>
        <tissue evidence="9">Liver</tissue>
    </source>
</reference>
<dbReference type="SUPFAM" id="SSF103473">
    <property type="entry name" value="MFS general substrate transporter"/>
    <property type="match status" value="1"/>
</dbReference>
<feature type="transmembrane region" description="Helical" evidence="7">
    <location>
        <begin position="67"/>
        <end position="87"/>
    </location>
</feature>
<dbReference type="InterPro" id="IPR050814">
    <property type="entry name" value="Myo-inositol_Transporter"/>
</dbReference>
<dbReference type="PANTHER" id="PTHR48020">
    <property type="entry name" value="PROTON MYO-INOSITOL COTRANSPORTER"/>
    <property type="match status" value="1"/>
</dbReference>
<dbReference type="InterPro" id="IPR005828">
    <property type="entry name" value="MFS_sugar_transport-like"/>
</dbReference>
<evidence type="ECO:0000256" key="7">
    <source>
        <dbReference type="SAM" id="Phobius"/>
    </source>
</evidence>
<name>A0ABD6EPT4_9BILA</name>
<dbReference type="PROSITE" id="PS50850">
    <property type="entry name" value="MFS"/>
    <property type="match status" value="1"/>
</dbReference>
<keyword evidence="5 7" id="KW-1133">Transmembrane helix</keyword>
<evidence type="ECO:0000256" key="4">
    <source>
        <dbReference type="ARBA" id="ARBA00022692"/>
    </source>
</evidence>
<dbReference type="InterPro" id="IPR003663">
    <property type="entry name" value="Sugar/inositol_transpt"/>
</dbReference>
<evidence type="ECO:0000256" key="3">
    <source>
        <dbReference type="ARBA" id="ARBA00022448"/>
    </source>
</evidence>
<keyword evidence="6 7" id="KW-0472">Membrane</keyword>